<keyword evidence="1" id="KW-0805">Transcription regulation</keyword>
<dbReference type="SUPFAM" id="SSF47413">
    <property type="entry name" value="lambda repressor-like DNA-binding domains"/>
    <property type="match status" value="1"/>
</dbReference>
<dbReference type="SMART" id="SM00354">
    <property type="entry name" value="HTH_LACI"/>
    <property type="match status" value="1"/>
</dbReference>
<dbReference type="Pfam" id="PF00356">
    <property type="entry name" value="LacI"/>
    <property type="match status" value="1"/>
</dbReference>
<evidence type="ECO:0000259" key="4">
    <source>
        <dbReference type="PROSITE" id="PS50932"/>
    </source>
</evidence>
<dbReference type="Gene3D" id="3.40.50.2300">
    <property type="match status" value="2"/>
</dbReference>
<keyword evidence="3" id="KW-0804">Transcription</keyword>
<dbReference type="CDD" id="cd01392">
    <property type="entry name" value="HTH_LacI"/>
    <property type="match status" value="1"/>
</dbReference>
<accession>A0A644Y1S4</accession>
<evidence type="ECO:0000256" key="2">
    <source>
        <dbReference type="ARBA" id="ARBA00023125"/>
    </source>
</evidence>
<name>A0A644Y1S4_9ZZZZ</name>
<reference evidence="5" key="1">
    <citation type="submission" date="2019-08" db="EMBL/GenBank/DDBJ databases">
        <authorList>
            <person name="Kucharzyk K."/>
            <person name="Murdoch R.W."/>
            <person name="Higgins S."/>
            <person name="Loffler F."/>
        </authorList>
    </citation>
    <scope>NUCLEOTIDE SEQUENCE</scope>
</reference>
<dbReference type="PANTHER" id="PTHR30146:SF109">
    <property type="entry name" value="HTH-TYPE TRANSCRIPTIONAL REGULATOR GALS"/>
    <property type="match status" value="1"/>
</dbReference>
<dbReference type="InterPro" id="IPR010982">
    <property type="entry name" value="Lambda_DNA-bd_dom_sf"/>
</dbReference>
<dbReference type="InterPro" id="IPR001761">
    <property type="entry name" value="Peripla_BP/Lac1_sug-bd_dom"/>
</dbReference>
<evidence type="ECO:0000256" key="3">
    <source>
        <dbReference type="ARBA" id="ARBA00023163"/>
    </source>
</evidence>
<dbReference type="AlphaFoldDB" id="A0A644Y1S4"/>
<dbReference type="SUPFAM" id="SSF53822">
    <property type="entry name" value="Periplasmic binding protein-like I"/>
    <property type="match status" value="1"/>
</dbReference>
<dbReference type="Gene3D" id="1.10.260.40">
    <property type="entry name" value="lambda repressor-like DNA-binding domains"/>
    <property type="match status" value="1"/>
</dbReference>
<dbReference type="EMBL" id="VSSQ01003706">
    <property type="protein sequence ID" value="MPM21968.1"/>
    <property type="molecule type" value="Genomic_DNA"/>
</dbReference>
<comment type="caution">
    <text evidence="5">The sequence shown here is derived from an EMBL/GenBank/DDBJ whole genome shotgun (WGS) entry which is preliminary data.</text>
</comment>
<dbReference type="InterPro" id="IPR000843">
    <property type="entry name" value="HTH_LacI"/>
</dbReference>
<dbReference type="GO" id="GO:0003700">
    <property type="term" value="F:DNA-binding transcription factor activity"/>
    <property type="evidence" value="ECO:0007669"/>
    <property type="project" value="TreeGrafter"/>
</dbReference>
<dbReference type="PANTHER" id="PTHR30146">
    <property type="entry name" value="LACI-RELATED TRANSCRIPTIONAL REPRESSOR"/>
    <property type="match status" value="1"/>
</dbReference>
<gene>
    <name evidence="5" type="primary">cytR_4</name>
    <name evidence="5" type="ORF">SDC9_68418</name>
</gene>
<dbReference type="GO" id="GO:0000976">
    <property type="term" value="F:transcription cis-regulatory region binding"/>
    <property type="evidence" value="ECO:0007669"/>
    <property type="project" value="TreeGrafter"/>
</dbReference>
<dbReference type="CDD" id="cd06267">
    <property type="entry name" value="PBP1_LacI_sugar_binding-like"/>
    <property type="match status" value="1"/>
</dbReference>
<dbReference type="InterPro" id="IPR028082">
    <property type="entry name" value="Peripla_BP_I"/>
</dbReference>
<dbReference type="PROSITE" id="PS50932">
    <property type="entry name" value="HTH_LACI_2"/>
    <property type="match status" value="1"/>
</dbReference>
<sequence>MMDENVSATIRDVARLAGVSIATVSRALNARDGVKANTKKAVLEAVEKLGYNRNEVARSLKFRQTRTIGIIAPELSNIFFMEVIEALERCLAPKGYSMIITSSYDSVEEEKRKLQILIERNVDGMVVMPSGAEGDHFLSKALANIPLILVDRRIKNLRVDSVETDNRFGVHKMIQALKNEGFHRIGFIGGDPSIHTAGERLNGYLEAMSLYGLRIEEQFVLHRGAMTQANGRGLLQQALSLPDHPHAFFIANDSMHLGATIHAIENLDANELSKLVFASFDYLSYAPLLKFCHYAVSQQFEQIGEEVATLLLQRLGGNWEGFPKRVMLQPEIKVIVASGGIPFEENQQNVLHRRDSAGRENFLAATEPNVLRCISKEESR</sequence>
<dbReference type="PRINTS" id="PR00036">
    <property type="entry name" value="HTHLACI"/>
</dbReference>
<evidence type="ECO:0000313" key="5">
    <source>
        <dbReference type="EMBL" id="MPM21968.1"/>
    </source>
</evidence>
<dbReference type="PROSITE" id="PS00356">
    <property type="entry name" value="HTH_LACI_1"/>
    <property type="match status" value="1"/>
</dbReference>
<proteinExistence type="predicted"/>
<feature type="domain" description="HTH lacI-type" evidence="4">
    <location>
        <begin position="8"/>
        <end position="62"/>
    </location>
</feature>
<evidence type="ECO:0000256" key="1">
    <source>
        <dbReference type="ARBA" id="ARBA00023015"/>
    </source>
</evidence>
<organism evidence="5">
    <name type="scientific">bioreactor metagenome</name>
    <dbReference type="NCBI Taxonomy" id="1076179"/>
    <lineage>
        <taxon>unclassified sequences</taxon>
        <taxon>metagenomes</taxon>
        <taxon>ecological metagenomes</taxon>
    </lineage>
</organism>
<keyword evidence="2" id="KW-0238">DNA-binding</keyword>
<protein>
    <submittedName>
        <fullName evidence="5">HTH-type transcriptional repressor CytR</fullName>
    </submittedName>
</protein>
<dbReference type="Pfam" id="PF00532">
    <property type="entry name" value="Peripla_BP_1"/>
    <property type="match status" value="1"/>
</dbReference>